<dbReference type="GO" id="GO:0046872">
    <property type="term" value="F:metal ion binding"/>
    <property type="evidence" value="ECO:0007669"/>
    <property type="project" value="UniProtKB-KW"/>
</dbReference>
<dbReference type="InterPro" id="IPR032466">
    <property type="entry name" value="Metal_Hydrolase"/>
</dbReference>
<feature type="binding site" evidence="9">
    <location>
        <begin position="248"/>
        <end position="249"/>
    </location>
    <ligand>
        <name>substrate</name>
    </ligand>
</feature>
<dbReference type="EC" id="3.5.1.25" evidence="2"/>
<dbReference type="PIRSF" id="PIRSF038994">
    <property type="entry name" value="NagA"/>
    <property type="match status" value="1"/>
</dbReference>
<evidence type="ECO:0000256" key="1">
    <source>
        <dbReference type="ARBA" id="ARBA00010716"/>
    </source>
</evidence>
<dbReference type="GO" id="GO:0008448">
    <property type="term" value="F:N-acetylglucosamine-6-phosphate deacetylase activity"/>
    <property type="evidence" value="ECO:0007669"/>
    <property type="project" value="UniProtKB-EC"/>
</dbReference>
<feature type="binding site" evidence="10">
    <location>
        <position position="245"/>
    </location>
    <ligand>
        <name>Zn(2+)</name>
        <dbReference type="ChEBI" id="CHEBI:29105"/>
    </ligand>
</feature>
<comment type="caution">
    <text evidence="12">The sequence shown here is derived from an EMBL/GenBank/DDBJ whole genome shotgun (WGS) entry which is preliminary data.</text>
</comment>
<feature type="binding site" evidence="10">
    <location>
        <position position="224"/>
    </location>
    <ligand>
        <name>Zn(2+)</name>
        <dbReference type="ChEBI" id="CHEBI:29105"/>
    </ligand>
</feature>
<dbReference type="SUPFAM" id="SSF51338">
    <property type="entry name" value="Composite domain of metallo-dependent hydrolases"/>
    <property type="match status" value="1"/>
</dbReference>
<sequence length="431" mass="46068">MGSAKQPQPGNGITKLTNCRLLRGDDLVFDDLWISSHTGKILCSQAAFYDGFALPDRTIDLRGRILSPGFIDCQLNGAFGFNFSTMFPNMSQYDTNLCDLNQKLVQTGVTSYLPTVTSQAPELYHAVLPHLGPSGATRDPHSGSESLGAHCEGPFLSPARNGVHNVSSLRSPSTLKGIDDTYGPSNTTGSPPPIKLITLAPELPRILPLLPALRSRSILLSLGHTNATYETASLALISGATMITHLFNAMAPLHHRNPGLLGLLGCSPPGTPRPYFGLIADGIHLHPATIKIAWNAHPSGCILVTDAMHMAGLDDGVYPWTNGASDDHIVKQGAVLRLQGSDTIAGSSSMLIDCVNYFLRWSGATVAQALATVTSTPARMLEVEGVKGTLEEGGDADLVVLEEVKDEDGVVELRVDEVWKFGERVFERGKA</sequence>
<evidence type="ECO:0000256" key="8">
    <source>
        <dbReference type="PIRSR" id="PIRSR038994-1"/>
    </source>
</evidence>
<evidence type="ECO:0000256" key="7">
    <source>
        <dbReference type="ARBA" id="ARBA00047647"/>
    </source>
</evidence>
<comment type="similarity">
    <text evidence="1">Belongs to the metallo-dependent hydrolases superfamily. NagA family.</text>
</comment>
<dbReference type="PANTHER" id="PTHR11113">
    <property type="entry name" value="N-ACETYLGLUCOSAMINE-6-PHOSPHATE DEACETYLASE"/>
    <property type="match status" value="1"/>
</dbReference>
<dbReference type="PANTHER" id="PTHR11113:SF14">
    <property type="entry name" value="N-ACETYLGLUCOSAMINE-6-PHOSPHATE DEACETYLASE"/>
    <property type="match status" value="1"/>
</dbReference>
<name>A0AA40BXP1_9PEZI</name>
<dbReference type="InterPro" id="IPR006680">
    <property type="entry name" value="Amidohydro-rel"/>
</dbReference>
<feature type="binding site" evidence="9">
    <location>
        <position position="284"/>
    </location>
    <ligand>
        <name>substrate</name>
    </ligand>
</feature>
<dbReference type="AlphaFoldDB" id="A0AA40BXP1"/>
<dbReference type="EMBL" id="JAULSU010000005">
    <property type="protein sequence ID" value="KAK0617408.1"/>
    <property type="molecule type" value="Genomic_DNA"/>
</dbReference>
<accession>A0AA40BXP1</accession>
<dbReference type="Pfam" id="PF01979">
    <property type="entry name" value="Amidohydro_1"/>
    <property type="match status" value="1"/>
</dbReference>
<evidence type="ECO:0000313" key="12">
    <source>
        <dbReference type="EMBL" id="KAK0617408.1"/>
    </source>
</evidence>
<dbReference type="GO" id="GO:0006046">
    <property type="term" value="P:N-acetylglucosamine catabolic process"/>
    <property type="evidence" value="ECO:0007669"/>
    <property type="project" value="TreeGrafter"/>
</dbReference>
<evidence type="ECO:0000256" key="3">
    <source>
        <dbReference type="ARBA" id="ARBA00018029"/>
    </source>
</evidence>
<keyword evidence="13" id="KW-1185">Reference proteome</keyword>
<gene>
    <name evidence="12" type="ORF">B0T14DRAFT_433224</name>
</gene>
<evidence type="ECO:0000256" key="10">
    <source>
        <dbReference type="PIRSR" id="PIRSR038994-3"/>
    </source>
</evidence>
<evidence type="ECO:0000256" key="2">
    <source>
        <dbReference type="ARBA" id="ARBA00011899"/>
    </source>
</evidence>
<keyword evidence="4 10" id="KW-0479">Metal-binding</keyword>
<feature type="binding site" evidence="9">
    <location>
        <begin position="344"/>
        <end position="346"/>
    </location>
    <ligand>
        <name>substrate</name>
    </ligand>
</feature>
<feature type="binding site" evidence="10">
    <location>
        <position position="152"/>
    </location>
    <ligand>
        <name>Zn(2+)</name>
        <dbReference type="ChEBI" id="CHEBI:29105"/>
    </ligand>
</feature>
<feature type="binding site" evidence="9">
    <location>
        <position position="256"/>
    </location>
    <ligand>
        <name>substrate</name>
    </ligand>
</feature>
<feature type="active site" description="Proton donor/acceptor" evidence="8">
    <location>
        <position position="306"/>
    </location>
</feature>
<keyword evidence="5" id="KW-0378">Hydrolase</keyword>
<evidence type="ECO:0000256" key="4">
    <source>
        <dbReference type="ARBA" id="ARBA00022723"/>
    </source>
</evidence>
<evidence type="ECO:0000256" key="6">
    <source>
        <dbReference type="ARBA" id="ARBA00023277"/>
    </source>
</evidence>
<keyword evidence="6" id="KW-0119">Carbohydrate metabolism</keyword>
<comment type="catalytic activity">
    <reaction evidence="7">
        <text>N-acetyl-D-glucosamine 6-phosphate + H2O = D-glucosamine 6-phosphate + acetate</text>
        <dbReference type="Rhea" id="RHEA:22936"/>
        <dbReference type="ChEBI" id="CHEBI:15377"/>
        <dbReference type="ChEBI" id="CHEBI:30089"/>
        <dbReference type="ChEBI" id="CHEBI:57513"/>
        <dbReference type="ChEBI" id="CHEBI:58725"/>
        <dbReference type="EC" id="3.5.1.25"/>
    </reaction>
</comment>
<feature type="domain" description="Amidohydrolase-related" evidence="11">
    <location>
        <begin position="65"/>
        <end position="403"/>
    </location>
</feature>
<evidence type="ECO:0000259" key="11">
    <source>
        <dbReference type="Pfam" id="PF01979"/>
    </source>
</evidence>
<dbReference type="Gene3D" id="3.20.20.140">
    <property type="entry name" value="Metal-dependent hydrolases"/>
    <property type="match status" value="1"/>
</dbReference>
<dbReference type="CDD" id="cd00854">
    <property type="entry name" value="NagA"/>
    <property type="match status" value="1"/>
</dbReference>
<proteinExistence type="inferred from homology"/>
<organism evidence="12 13">
    <name type="scientific">Immersiella caudata</name>
    <dbReference type="NCBI Taxonomy" id="314043"/>
    <lineage>
        <taxon>Eukaryota</taxon>
        <taxon>Fungi</taxon>
        <taxon>Dikarya</taxon>
        <taxon>Ascomycota</taxon>
        <taxon>Pezizomycotina</taxon>
        <taxon>Sordariomycetes</taxon>
        <taxon>Sordariomycetidae</taxon>
        <taxon>Sordariales</taxon>
        <taxon>Lasiosphaeriaceae</taxon>
        <taxon>Immersiella</taxon>
    </lineage>
</organism>
<dbReference type="Proteomes" id="UP001175000">
    <property type="component" value="Unassembled WGS sequence"/>
</dbReference>
<dbReference type="InterPro" id="IPR003764">
    <property type="entry name" value="GlcNAc_6-P_deAcase"/>
</dbReference>
<reference evidence="12" key="1">
    <citation type="submission" date="2023-06" db="EMBL/GenBank/DDBJ databases">
        <title>Genome-scale phylogeny and comparative genomics of the fungal order Sordariales.</title>
        <authorList>
            <consortium name="Lawrence Berkeley National Laboratory"/>
            <person name="Hensen N."/>
            <person name="Bonometti L."/>
            <person name="Westerberg I."/>
            <person name="Brannstrom I.O."/>
            <person name="Guillou S."/>
            <person name="Cros-Aarteil S."/>
            <person name="Calhoun S."/>
            <person name="Haridas S."/>
            <person name="Kuo A."/>
            <person name="Mondo S."/>
            <person name="Pangilinan J."/>
            <person name="Riley R."/>
            <person name="Labutti K."/>
            <person name="Andreopoulos B."/>
            <person name="Lipzen A."/>
            <person name="Chen C."/>
            <person name="Yanf M."/>
            <person name="Daum C."/>
            <person name="Ng V."/>
            <person name="Clum A."/>
            <person name="Steindorff A."/>
            <person name="Ohm R."/>
            <person name="Martin F."/>
            <person name="Silar P."/>
            <person name="Natvig D."/>
            <person name="Lalanne C."/>
            <person name="Gautier V."/>
            <person name="Ament-Velasquez S.L."/>
            <person name="Kruys A."/>
            <person name="Hutchinson M.I."/>
            <person name="Powell A.J."/>
            <person name="Barry K."/>
            <person name="Miller A.N."/>
            <person name="Grigoriev I.V."/>
            <person name="Debuchy R."/>
            <person name="Gladieux P."/>
            <person name="Thoren M.H."/>
            <person name="Johannesson H."/>
        </authorList>
    </citation>
    <scope>NUCLEOTIDE SEQUENCE</scope>
    <source>
        <strain evidence="12">CBS 606.72</strain>
    </source>
</reference>
<dbReference type="InterPro" id="IPR011059">
    <property type="entry name" value="Metal-dep_hydrolase_composite"/>
</dbReference>
<evidence type="ECO:0000256" key="9">
    <source>
        <dbReference type="PIRSR" id="PIRSR038994-2"/>
    </source>
</evidence>
<dbReference type="FunFam" id="3.20.20.140:FF:000065">
    <property type="entry name" value="N-acetylglucosamine-6-phosphate deacetylase"/>
    <property type="match status" value="1"/>
</dbReference>
<feature type="binding site" evidence="9">
    <location>
        <position position="163"/>
    </location>
    <ligand>
        <name>substrate</name>
    </ligand>
</feature>
<evidence type="ECO:0000313" key="13">
    <source>
        <dbReference type="Proteomes" id="UP001175000"/>
    </source>
</evidence>
<dbReference type="SUPFAM" id="SSF51556">
    <property type="entry name" value="Metallo-dependent hydrolases"/>
    <property type="match status" value="1"/>
</dbReference>
<protein>
    <recommendedName>
        <fullName evidence="3">N-acetylglucosamine-6-phosphate deacetylase</fullName>
        <ecNumber evidence="2">3.5.1.25</ecNumber>
    </recommendedName>
</protein>
<comment type="cofactor">
    <cofactor evidence="10">
        <name>a divalent metal cation</name>
        <dbReference type="ChEBI" id="CHEBI:60240"/>
    </cofactor>
    <text evidence="10">Binds 1 divalent metal cation per subunit.</text>
</comment>
<evidence type="ECO:0000256" key="5">
    <source>
        <dbReference type="ARBA" id="ARBA00022801"/>
    </source>
</evidence>